<dbReference type="InterPro" id="IPR012878">
    <property type="entry name" value="Beta-AFase-like_GH127_cat"/>
</dbReference>
<sequence length="685" mass="78484">MKTNIEKSKFIAVSVLATLMFLSCNKETKSKDKVELKTTNYVASVYNEVALGEIQPKGWLKDQLAIMRDNSTGHMDEIYDKIKIDNGWLGGKGDDWEETPYWLDGAVPLAYQLDDKKLQQKVKKYIDWSIENQRPSGYFGPITEWERETGNKVDIAHCDKGEDWWPRMVMLKVIQQYYTATQDKRVIPFMKKYFDYQWATLDTCPIGKWTEWAQSRGVENMRIAQWLYTITKDEKLLQLANKIKEQSFAWSEWLGNRDWVINAAAHPNGESWMHRHGVNVGMAIKEPAENYQRTGDSAYLKATKVGFSDLMTLHGLPNGIFSADEDLHGNAPIQGTELCAIVEAMFSLEEIIGITGDPFYMDALEQATFNALPAQTTDDFNEKQYFQIANQIEIDRGVYAFTLPFNREMNNVLGAKSGYTCCYVNMHQGWTKFTQHLWYKNQQDGLAALVYSPNTISTTIKNETVTVQEDTAYPFGDEIDFKISVEDEITFPFELRIPKWCTAPSITVNGEKVSFEKDKEIVTLNRSWKNGDVVKLKLPMEVRASEWAENTRAIERGPLVYGLKLNEKWNEGNEEHEGKYFTVHTDSNWNYGLLQEELKTIANNTEVIAKGLNDDFKWNLENAPLEIKVNAKQIPDWKAINGLAYLPVTGREGFYKGEVSKKEESISLVPIGFTKLRIVAFPVVK</sequence>
<dbReference type="InterPro" id="IPR008928">
    <property type="entry name" value="6-hairpin_glycosidase_sf"/>
</dbReference>
<dbReference type="Pfam" id="PF20736">
    <property type="entry name" value="Glyco_hydro127M"/>
    <property type="match status" value="1"/>
</dbReference>
<dbReference type="GO" id="GO:0016787">
    <property type="term" value="F:hydrolase activity"/>
    <property type="evidence" value="ECO:0007669"/>
    <property type="project" value="UniProtKB-KW"/>
</dbReference>
<dbReference type="PROSITE" id="PS51257">
    <property type="entry name" value="PROKAR_LIPOPROTEIN"/>
    <property type="match status" value="1"/>
</dbReference>
<feature type="domain" description="Non-reducing end beta-L-arabinofuranosidase-like GH127 middle" evidence="2">
    <location>
        <begin position="449"/>
        <end position="540"/>
    </location>
</feature>
<dbReference type="InterPro" id="IPR049174">
    <property type="entry name" value="Beta-AFase-like"/>
</dbReference>
<evidence type="ECO:0000259" key="1">
    <source>
        <dbReference type="Pfam" id="PF07944"/>
    </source>
</evidence>
<feature type="domain" description="Non-reducing end beta-L-arabinofuranosidase-like GH127 catalytic" evidence="1">
    <location>
        <begin position="101"/>
        <end position="434"/>
    </location>
</feature>
<dbReference type="RefSeq" id="WP_277901071.1">
    <property type="nucleotide sequence ID" value="NZ_JAPMUA010000006.1"/>
</dbReference>
<keyword evidence="3" id="KW-0378">Hydrolase</keyword>
<dbReference type="SUPFAM" id="SSF48208">
    <property type="entry name" value="Six-hairpin glycosidases"/>
    <property type="match status" value="1"/>
</dbReference>
<keyword evidence="4" id="KW-1185">Reference proteome</keyword>
<reference evidence="3" key="1">
    <citation type="submission" date="2022-11" db="EMBL/GenBank/DDBJ databases">
        <title>High-quality draft genome sequence of Galbibacter sp. strain CMA-7.</title>
        <authorList>
            <person name="Wei L."/>
            <person name="Dong C."/>
            <person name="Shao Z."/>
        </authorList>
    </citation>
    <scope>NUCLEOTIDE SEQUENCE</scope>
    <source>
        <strain evidence="3">CMA-7</strain>
    </source>
</reference>
<evidence type="ECO:0000313" key="4">
    <source>
        <dbReference type="Proteomes" id="UP001153642"/>
    </source>
</evidence>
<organism evidence="3 4">
    <name type="scientific">Galbibacter pacificus</name>
    <dbReference type="NCBI Taxonomy" id="2996052"/>
    <lineage>
        <taxon>Bacteria</taxon>
        <taxon>Pseudomonadati</taxon>
        <taxon>Bacteroidota</taxon>
        <taxon>Flavobacteriia</taxon>
        <taxon>Flavobacteriales</taxon>
        <taxon>Flavobacteriaceae</taxon>
        <taxon>Galbibacter</taxon>
    </lineage>
</organism>
<proteinExistence type="predicted"/>
<dbReference type="InterPro" id="IPR049046">
    <property type="entry name" value="Beta-AFase-like_GH127_middle"/>
</dbReference>
<evidence type="ECO:0000313" key="3">
    <source>
        <dbReference type="EMBL" id="MDG3587218.1"/>
    </source>
</evidence>
<dbReference type="PANTHER" id="PTHR43465:SF2">
    <property type="entry name" value="DUF1680 DOMAIN PROTEIN (AFU_ORTHOLOGUE AFUA_1G08910)"/>
    <property type="match status" value="1"/>
</dbReference>
<gene>
    <name evidence="3" type="ORF">OSR52_15190</name>
</gene>
<comment type="caution">
    <text evidence="3">The sequence shown here is derived from an EMBL/GenBank/DDBJ whole genome shotgun (WGS) entry which is preliminary data.</text>
</comment>
<dbReference type="PANTHER" id="PTHR43465">
    <property type="entry name" value="DUF1680 DOMAIN PROTEIN (AFU_ORTHOLOGUE AFUA_1G08910)"/>
    <property type="match status" value="1"/>
</dbReference>
<name>A0ABT6FVC3_9FLAO</name>
<dbReference type="Pfam" id="PF07944">
    <property type="entry name" value="Beta-AFase-like_GH127_cat"/>
    <property type="match status" value="1"/>
</dbReference>
<dbReference type="Proteomes" id="UP001153642">
    <property type="component" value="Unassembled WGS sequence"/>
</dbReference>
<evidence type="ECO:0000259" key="2">
    <source>
        <dbReference type="Pfam" id="PF20736"/>
    </source>
</evidence>
<dbReference type="EMBL" id="JAPMUA010000006">
    <property type="protein sequence ID" value="MDG3587218.1"/>
    <property type="molecule type" value="Genomic_DNA"/>
</dbReference>
<accession>A0ABT6FVC3</accession>
<protein>
    <submittedName>
        <fullName evidence="3">Glycoside hydrolase family 127 protein</fullName>
    </submittedName>
</protein>